<comment type="caution">
    <text evidence="4">The sequence shown here is derived from an EMBL/GenBank/DDBJ whole genome shotgun (WGS) entry which is preliminary data.</text>
</comment>
<dbReference type="OrthoDB" id="9775296at2"/>
<dbReference type="AlphaFoldDB" id="A0A3E1YDG4"/>
<dbReference type="InterPro" id="IPR036291">
    <property type="entry name" value="NAD(P)-bd_dom_sf"/>
</dbReference>
<dbReference type="PANTHER" id="PTHR42901:SF1">
    <property type="entry name" value="ALCOHOL DEHYDROGENASE"/>
    <property type="match status" value="1"/>
</dbReference>
<dbReference type="Proteomes" id="UP000260644">
    <property type="component" value="Unassembled WGS sequence"/>
</dbReference>
<dbReference type="FunFam" id="3.40.50.720:FF:000047">
    <property type="entry name" value="NADP-dependent L-serine/L-allo-threonine dehydrogenase"/>
    <property type="match status" value="1"/>
</dbReference>
<organism evidence="4 5">
    <name type="scientific">Chitinophaga silvatica</name>
    <dbReference type="NCBI Taxonomy" id="2282649"/>
    <lineage>
        <taxon>Bacteria</taxon>
        <taxon>Pseudomonadati</taxon>
        <taxon>Bacteroidota</taxon>
        <taxon>Chitinophagia</taxon>
        <taxon>Chitinophagales</taxon>
        <taxon>Chitinophagaceae</taxon>
        <taxon>Chitinophaga</taxon>
    </lineage>
</organism>
<dbReference type="RefSeq" id="WP_116974384.1">
    <property type="nucleotide sequence ID" value="NZ_QPMM01000002.1"/>
</dbReference>
<dbReference type="PRINTS" id="PR00080">
    <property type="entry name" value="SDRFAMILY"/>
</dbReference>
<proteinExistence type="inferred from homology"/>
<dbReference type="InterPro" id="IPR020904">
    <property type="entry name" value="Sc_DH/Rdtase_CS"/>
</dbReference>
<protein>
    <submittedName>
        <fullName evidence="4">SDR family NAD(P)-dependent oxidoreductase</fullName>
    </submittedName>
</protein>
<dbReference type="InterPro" id="IPR002347">
    <property type="entry name" value="SDR_fam"/>
</dbReference>
<evidence type="ECO:0000256" key="2">
    <source>
        <dbReference type="ARBA" id="ARBA00023002"/>
    </source>
</evidence>
<dbReference type="Gene3D" id="3.40.50.720">
    <property type="entry name" value="NAD(P)-binding Rossmann-like Domain"/>
    <property type="match status" value="1"/>
</dbReference>
<keyword evidence="2" id="KW-0560">Oxidoreductase</keyword>
<dbReference type="PROSITE" id="PS00061">
    <property type="entry name" value="ADH_SHORT"/>
    <property type="match status" value="1"/>
</dbReference>
<dbReference type="EMBL" id="QPMM01000002">
    <property type="protein sequence ID" value="RFS24576.1"/>
    <property type="molecule type" value="Genomic_DNA"/>
</dbReference>
<sequence length="251" mass="27427">MAIVLVTGATAGFGQACATTFAAKGYDVIITGRRKERLEELKTQLSQEFGINVLALNFDVRNEEEVNTILGNIPEEWKKVDILINNAGLAAGLDPIEKADPDDWNAMIDTNIKGLLYVSHVVMPWMTSRTSGHIINIGSTAAKIVYAKGSVYCATKAAVDAITQGMRIDLLPYHIKVTAVHPGAAETEFSMVRFKGNEDKAKAVYDGMIPLSAQDVADVVYYCTTLPPHVCINDLVMTPIQQANAYYTERK</sequence>
<dbReference type="SUPFAM" id="SSF51735">
    <property type="entry name" value="NAD(P)-binding Rossmann-fold domains"/>
    <property type="match status" value="1"/>
</dbReference>
<evidence type="ECO:0000313" key="4">
    <source>
        <dbReference type="EMBL" id="RFS24576.1"/>
    </source>
</evidence>
<keyword evidence="5" id="KW-1185">Reference proteome</keyword>
<dbReference type="Pfam" id="PF00106">
    <property type="entry name" value="adh_short"/>
    <property type="match status" value="1"/>
</dbReference>
<evidence type="ECO:0000313" key="5">
    <source>
        <dbReference type="Proteomes" id="UP000260644"/>
    </source>
</evidence>
<dbReference type="PRINTS" id="PR00081">
    <property type="entry name" value="GDHRDH"/>
</dbReference>
<evidence type="ECO:0000256" key="3">
    <source>
        <dbReference type="RuleBase" id="RU000363"/>
    </source>
</evidence>
<comment type="similarity">
    <text evidence="1 3">Belongs to the short-chain dehydrogenases/reductases (SDR) family.</text>
</comment>
<name>A0A3E1YDG4_9BACT</name>
<evidence type="ECO:0000256" key="1">
    <source>
        <dbReference type="ARBA" id="ARBA00006484"/>
    </source>
</evidence>
<accession>A0A3E1YDG4</accession>
<dbReference type="PANTHER" id="PTHR42901">
    <property type="entry name" value="ALCOHOL DEHYDROGENASE"/>
    <property type="match status" value="1"/>
</dbReference>
<dbReference type="GO" id="GO:0016616">
    <property type="term" value="F:oxidoreductase activity, acting on the CH-OH group of donors, NAD or NADP as acceptor"/>
    <property type="evidence" value="ECO:0007669"/>
    <property type="project" value="UniProtKB-ARBA"/>
</dbReference>
<gene>
    <name evidence="4" type="ORF">DVR12_05055</name>
</gene>
<reference evidence="4 5" key="1">
    <citation type="submission" date="2018-07" db="EMBL/GenBank/DDBJ databases">
        <title>Chitinophaga K2CV101002-2 sp. nov., isolated from a monsoon evergreen broad-leaved forest soil.</title>
        <authorList>
            <person name="Lv Y."/>
        </authorList>
    </citation>
    <scope>NUCLEOTIDE SEQUENCE [LARGE SCALE GENOMIC DNA]</scope>
    <source>
        <strain evidence="4 5">GDMCC 1.1288</strain>
    </source>
</reference>